<protein>
    <submittedName>
        <fullName evidence="1">Uncharacterized protein</fullName>
    </submittedName>
</protein>
<evidence type="ECO:0000313" key="2">
    <source>
        <dbReference type="Proteomes" id="UP000256485"/>
    </source>
</evidence>
<dbReference type="AlphaFoldDB" id="A0A3D9VH89"/>
<dbReference type="RefSeq" id="WP_115852117.1">
    <property type="nucleotide sequence ID" value="NZ_QTUC01000001.1"/>
</dbReference>
<evidence type="ECO:0000313" key="1">
    <source>
        <dbReference type="EMBL" id="REF37554.1"/>
    </source>
</evidence>
<organism evidence="1 2">
    <name type="scientific">Thermasporomyces composti</name>
    <dbReference type="NCBI Taxonomy" id="696763"/>
    <lineage>
        <taxon>Bacteria</taxon>
        <taxon>Bacillati</taxon>
        <taxon>Actinomycetota</taxon>
        <taxon>Actinomycetes</taxon>
        <taxon>Propionibacteriales</taxon>
        <taxon>Nocardioidaceae</taxon>
        <taxon>Thermasporomyces</taxon>
    </lineage>
</organism>
<dbReference type="EMBL" id="QTUC01000001">
    <property type="protein sequence ID" value="REF37554.1"/>
    <property type="molecule type" value="Genomic_DNA"/>
</dbReference>
<proteinExistence type="predicted"/>
<dbReference type="OrthoDB" id="3214389at2"/>
<dbReference type="Proteomes" id="UP000256485">
    <property type="component" value="Unassembled WGS sequence"/>
</dbReference>
<name>A0A3D9VH89_THECX</name>
<reference evidence="1 2" key="1">
    <citation type="submission" date="2018-08" db="EMBL/GenBank/DDBJ databases">
        <title>Sequencing the genomes of 1000 actinobacteria strains.</title>
        <authorList>
            <person name="Klenk H.-P."/>
        </authorList>
    </citation>
    <scope>NUCLEOTIDE SEQUENCE [LARGE SCALE GENOMIC DNA]</scope>
    <source>
        <strain evidence="1 2">DSM 22891</strain>
    </source>
</reference>
<keyword evidence="2" id="KW-1185">Reference proteome</keyword>
<dbReference type="InterPro" id="IPR054206">
    <property type="entry name" value="DUF6912"/>
</dbReference>
<gene>
    <name evidence="1" type="ORF">DFJ64_2998</name>
</gene>
<accession>A0A3D9VH89</accession>
<sequence length="163" mass="17334">MRVYLGVTMTELAAAVAHGGFGPPPLTAHAVTPALREWLVDGDQEELEYAATEGAAHTSLQKVSADPRAPRRRVVVAADVPDAMVRPVAGQTRSTVEVQTAVRLSDVASVHVDEPAATEAVEAAVAALARASEDDTVTDELAERELLWYARQEIPDLLAEVTT</sequence>
<comment type="caution">
    <text evidence="1">The sequence shown here is derived from an EMBL/GenBank/DDBJ whole genome shotgun (WGS) entry which is preliminary data.</text>
</comment>
<dbReference type="Pfam" id="PF21853">
    <property type="entry name" value="DUF6912"/>
    <property type="match status" value="1"/>
</dbReference>